<dbReference type="CDD" id="cd19607">
    <property type="entry name" value="GTA_TIM-barrel-like"/>
    <property type="match status" value="1"/>
</dbReference>
<organism evidence="4 5">
    <name type="scientific">Methylocystis echinoides</name>
    <dbReference type="NCBI Taxonomy" id="29468"/>
    <lineage>
        <taxon>Bacteria</taxon>
        <taxon>Pseudomonadati</taxon>
        <taxon>Pseudomonadota</taxon>
        <taxon>Alphaproteobacteria</taxon>
        <taxon>Hyphomicrobiales</taxon>
        <taxon>Methylocystaceae</taxon>
        <taxon>Methylocystis</taxon>
    </lineage>
</organism>
<gene>
    <name evidence="4" type="ORF">LMG27198_10460</name>
</gene>
<dbReference type="EMBL" id="BSEC01000001">
    <property type="protein sequence ID" value="GLI92054.1"/>
    <property type="molecule type" value="Genomic_DNA"/>
</dbReference>
<dbReference type="InterPro" id="IPR032876">
    <property type="entry name" value="J_dom"/>
</dbReference>
<evidence type="ECO:0008006" key="6">
    <source>
        <dbReference type="Google" id="ProtNLM"/>
    </source>
</evidence>
<dbReference type="SUPFAM" id="SSF51445">
    <property type="entry name" value="(Trans)glycosidases"/>
    <property type="match status" value="1"/>
</dbReference>
<feature type="domain" description="Rcc01698-like C-terminal" evidence="3">
    <location>
        <begin position="1038"/>
        <end position="1137"/>
    </location>
</feature>
<evidence type="ECO:0000313" key="4">
    <source>
        <dbReference type="EMBL" id="GLI92054.1"/>
    </source>
</evidence>
<evidence type="ECO:0000313" key="5">
    <source>
        <dbReference type="Proteomes" id="UP001144323"/>
    </source>
</evidence>
<comment type="caution">
    <text evidence="4">The sequence shown here is derived from an EMBL/GenBank/DDBJ whole genome shotgun (WGS) entry which is preliminary data.</text>
</comment>
<protein>
    <recommendedName>
        <fullName evidence="6">Gene transfer agent (GTA) like protein</fullName>
    </recommendedName>
</protein>
<evidence type="ECO:0000259" key="3">
    <source>
        <dbReference type="Pfam" id="PF23666"/>
    </source>
</evidence>
<dbReference type="InterPro" id="IPR025195">
    <property type="entry name" value="GTA_TIM_dom"/>
</dbReference>
<dbReference type="InterPro" id="IPR017853">
    <property type="entry name" value="GH"/>
</dbReference>
<dbReference type="Pfam" id="PF13547">
    <property type="entry name" value="GTA_TIM"/>
    <property type="match status" value="1"/>
</dbReference>
<dbReference type="Pfam" id="PF23666">
    <property type="entry name" value="Rcc01698_C"/>
    <property type="match status" value="1"/>
</dbReference>
<feature type="domain" description="Tip attachment protein J" evidence="2">
    <location>
        <begin position="791"/>
        <end position="951"/>
    </location>
</feature>
<accession>A0A9W6GS77</accession>
<evidence type="ECO:0000259" key="2">
    <source>
        <dbReference type="Pfam" id="PF13550"/>
    </source>
</evidence>
<dbReference type="RefSeq" id="WP_281801033.1">
    <property type="nucleotide sequence ID" value="NZ_BSEC01000001.1"/>
</dbReference>
<sequence length="1296" mass="138853">MAALVLQTVGSAVGGAIGGPLGSTFGRLAGTVGGALIDGGAQSAAAPRISVGPRLKSMDGVTSFEGAGIPRVYGRARIGGQMIWTTRFLERTNVSYDMTQGDSGGKGGGGGGAAASVKTTVSYSYFANLAIALCEGPIAFVRRIWADGVELDLTTLPLRIYRGDETQEPDPLIVAKEEAGQAPAYRGLAYVVFENLPLASFGNRVPQFTFEVVKPVAGVGEMIRAIDLIPGATEAGYLAELKLNFWSAGATSAVNRHQLTAETDWKASLDALQALCPNLRSVALVVAWFGDDLRAGECTIEPRVDSRFKTIGQFNGLMGTNWPADWSVGTIRRETARLVSQIDGRAAYGGTPSDASVLSAIRDLRTRGLSVLFYPFVMMDIPADNQLPDPRSGATGQPAFPWRGRITCDPAPGRDGSPDNTEIAASQIASFATRYRGLILHYANLCRDAGLDAFLIGSEFIGLTRVRSGAGHYPFVSALVSLAAEVKAILGAGTKVSYAADWTEYGAHVPQSGELRFPLDPLWASPSVDFIGVDVYWPLSDWRDGDGHLDAQAATSVHDLDYLTSRVASGEGYDWHYASADARRAQIRTPITDGLGKPWVHRQKDLVSFWSQPHYERVGGVELGQPTAWTPRSKPIWITETGCPAVDRGANAPNVFPDPHSSDGGLPYFSRDGRDDLMQARFVEAMLTHFDPSRPGGDAANPWSSLYGGRMVDPARIYLWCWDARPFPAFPAQTGEWSDGPNWRTGHWLTGRLEGAPLDRLVMALAGAVETPGLAIERPDIGGFVDGYVLDRPMSPRDAIEPLATLHCFDAVVGGGRLTFVDRRRKPVRILTDDDLVAGKDMSLVTLTRAQESELPGEIALTYADSENNGQLARVLSRRLEGRSARQSDAQAAVLLYREAAQKLVDLWLQDIWTGRETAEFSLRPGLVALQPGDIVRLESGRLFQIQRITDGAARRVSARAVDQQVYDAPAARITPAPTTGPRILGPPRIAVLDLAVVRSTQALSYLAAFADPWPGTLAILKIAGGSTQTVGLIEKRAIIGDTLDILPPGPVGRFDQGSSVRVRFAAGELASVDDLTALDGRTAMAIKGGDGAWEIFSFARAELVGENIYRLSRLIRGVGGEEGLAARAAPAGATVVLLNDALTPLARDVSEIGAPITYAIGPADRDVADPLYLRTTLTATGKALMPYAPTQPRAVRNAEGIIISFLRRGRIDADAWQAIDIPLGETSESYEAEIVLPTGRRRLSGATPSILYPAARELADFGAPQSVLSLSLYQMSATVGRGFPFTGMVRVQGAN</sequence>
<dbReference type="Pfam" id="PF13550">
    <property type="entry name" value="Phage-tail_3"/>
    <property type="match status" value="1"/>
</dbReference>
<evidence type="ECO:0000259" key="1">
    <source>
        <dbReference type="Pfam" id="PF13547"/>
    </source>
</evidence>
<proteinExistence type="predicted"/>
<name>A0A9W6GS77_9HYPH</name>
<dbReference type="Proteomes" id="UP001144323">
    <property type="component" value="Unassembled WGS sequence"/>
</dbReference>
<dbReference type="Gene3D" id="3.20.20.80">
    <property type="entry name" value="Glycosidases"/>
    <property type="match status" value="1"/>
</dbReference>
<dbReference type="InterPro" id="IPR056490">
    <property type="entry name" value="Rcc01698_C"/>
</dbReference>
<reference evidence="4" key="1">
    <citation type="journal article" date="2023" name="Int. J. Syst. Evol. Microbiol.">
        <title>Methylocystis iwaonis sp. nov., a type II methane-oxidizing bacterium from surface soil of a rice paddy field in Japan, and emended description of the genus Methylocystis (ex Whittenbury et al. 1970) Bowman et al. 1993.</title>
        <authorList>
            <person name="Kaise H."/>
            <person name="Sawadogo J.B."/>
            <person name="Alam M.S."/>
            <person name="Ueno C."/>
            <person name="Dianou D."/>
            <person name="Shinjo R."/>
            <person name="Asakawa S."/>
        </authorList>
    </citation>
    <scope>NUCLEOTIDE SEQUENCE</scope>
    <source>
        <strain evidence="4">LMG27198</strain>
    </source>
</reference>
<keyword evidence="5" id="KW-1185">Reference proteome</keyword>
<feature type="domain" description="GTA TIM-barrel-like" evidence="1">
    <location>
        <begin position="434"/>
        <end position="731"/>
    </location>
</feature>